<dbReference type="InterPro" id="IPR051908">
    <property type="entry name" value="Ribosomal_N-acetyltransferase"/>
</dbReference>
<comment type="caution">
    <text evidence="2">The sequence shown here is derived from an EMBL/GenBank/DDBJ whole genome shotgun (WGS) entry which is preliminary data.</text>
</comment>
<dbReference type="InterPro" id="IPR000182">
    <property type="entry name" value="GNAT_dom"/>
</dbReference>
<keyword evidence="3" id="KW-1185">Reference proteome</keyword>
<organism evidence="2 3">
    <name type="scientific">Bifidobacterium felsineum</name>
    <dbReference type="NCBI Taxonomy" id="2045440"/>
    <lineage>
        <taxon>Bacteria</taxon>
        <taxon>Bacillati</taxon>
        <taxon>Actinomycetota</taxon>
        <taxon>Actinomycetes</taxon>
        <taxon>Bifidobacteriales</taxon>
        <taxon>Bifidobacteriaceae</taxon>
        <taxon>Bifidobacterium</taxon>
    </lineage>
</organism>
<evidence type="ECO:0000259" key="1">
    <source>
        <dbReference type="PROSITE" id="PS51186"/>
    </source>
</evidence>
<proteinExistence type="predicted"/>
<dbReference type="EMBL" id="PEBJ01000001">
    <property type="protein sequence ID" value="PJM77832.1"/>
    <property type="molecule type" value="Genomic_DNA"/>
</dbReference>
<dbReference type="PANTHER" id="PTHR43441:SF10">
    <property type="entry name" value="ACETYLTRANSFERASE"/>
    <property type="match status" value="1"/>
</dbReference>
<accession>A0A2M9HLZ8</accession>
<dbReference type="OrthoDB" id="5242221at2"/>
<reference evidence="3" key="1">
    <citation type="submission" date="2017-10" db="EMBL/GenBank/DDBJ databases">
        <title>Draft genome sequences of strains TRE 1, TRE 9, TRE H and TRI 7, isolated from tamarins, belonging to four potential novel Bifidobacterium species.</title>
        <authorList>
            <person name="Mattarelli P."/>
            <person name="Modesto M."/>
            <person name="Puglisi E."/>
            <person name="Morelli L."/>
            <person name="Bonetti A."/>
            <person name="Spezio C."/>
            <person name="Sandri C."/>
        </authorList>
    </citation>
    <scope>NUCLEOTIDE SEQUENCE [LARGE SCALE GENOMIC DNA]</scope>
    <source>
        <strain evidence="3">TREH</strain>
    </source>
</reference>
<dbReference type="Pfam" id="PF13302">
    <property type="entry name" value="Acetyltransf_3"/>
    <property type="match status" value="1"/>
</dbReference>
<dbReference type="AlphaFoldDB" id="A0A2M9HLZ8"/>
<dbReference type="Proteomes" id="UP000229239">
    <property type="component" value="Unassembled WGS sequence"/>
</dbReference>
<evidence type="ECO:0000313" key="3">
    <source>
        <dbReference type="Proteomes" id="UP000229239"/>
    </source>
</evidence>
<sequence length="259" mass="29010">MPQSGFIRCLSAGWLPVRVVRNPYTTHTAQRSTATIRAVSVFQSIKEALRPDNQIRMPRLTHPGCPIALRPLTMDDEEAWNEVRWRNNAWLAPWESGDPMHGGAITFNQWIQRQRRNEQHGTGALFAIEYQMRIVGQISLGAISYGAMRTGVVGYWVDQLYAGRGFAPMALAMLADWALTDPFGPALHRLEIAILPDNARSLAVVRKVGAHHEGLKERYMYVNGQWRDHVTFSLLAENAGEGFTERLLQSGSSSDTPGE</sequence>
<dbReference type="GO" id="GO:0005737">
    <property type="term" value="C:cytoplasm"/>
    <property type="evidence" value="ECO:0007669"/>
    <property type="project" value="TreeGrafter"/>
</dbReference>
<dbReference type="SUPFAM" id="SSF55729">
    <property type="entry name" value="Acyl-CoA N-acyltransferases (Nat)"/>
    <property type="match status" value="1"/>
</dbReference>
<dbReference type="PROSITE" id="PS51186">
    <property type="entry name" value="GNAT"/>
    <property type="match status" value="1"/>
</dbReference>
<dbReference type="GO" id="GO:1990189">
    <property type="term" value="F:protein N-terminal-serine acetyltransferase activity"/>
    <property type="evidence" value="ECO:0007669"/>
    <property type="project" value="TreeGrafter"/>
</dbReference>
<protein>
    <submittedName>
        <fullName evidence="2">RimJ/RimL family protein N-acetyltransferase</fullName>
    </submittedName>
</protein>
<dbReference type="PANTHER" id="PTHR43441">
    <property type="entry name" value="RIBOSOMAL-PROTEIN-SERINE ACETYLTRANSFERASE"/>
    <property type="match status" value="1"/>
</dbReference>
<keyword evidence="2" id="KW-0808">Transferase</keyword>
<feature type="domain" description="N-acetyltransferase" evidence="1">
    <location>
        <begin position="67"/>
        <end position="237"/>
    </location>
</feature>
<name>A0A2M9HLZ8_9BIFI</name>
<dbReference type="InterPro" id="IPR016181">
    <property type="entry name" value="Acyl_CoA_acyltransferase"/>
</dbReference>
<dbReference type="GO" id="GO:0008999">
    <property type="term" value="F:protein-N-terminal-alanine acetyltransferase activity"/>
    <property type="evidence" value="ECO:0007669"/>
    <property type="project" value="TreeGrafter"/>
</dbReference>
<evidence type="ECO:0000313" key="2">
    <source>
        <dbReference type="EMBL" id="PJM77832.1"/>
    </source>
</evidence>
<dbReference type="Gene3D" id="3.40.630.30">
    <property type="match status" value="1"/>
</dbReference>
<gene>
    <name evidence="2" type="ORF">CSQ86_01915</name>
</gene>